<accession>R7Q3J2</accession>
<reference evidence="2" key="1">
    <citation type="journal article" date="2013" name="Proc. Natl. Acad. Sci. U.S.A.">
        <title>Genome structure and metabolic features in the red seaweed Chondrus crispus shed light on evolution of the Archaeplastida.</title>
        <authorList>
            <person name="Collen J."/>
            <person name="Porcel B."/>
            <person name="Carre W."/>
            <person name="Ball S.G."/>
            <person name="Chaparro C."/>
            <person name="Tonon T."/>
            <person name="Barbeyron T."/>
            <person name="Michel G."/>
            <person name="Noel B."/>
            <person name="Valentin K."/>
            <person name="Elias M."/>
            <person name="Artiguenave F."/>
            <person name="Arun A."/>
            <person name="Aury J.M."/>
            <person name="Barbosa-Neto J.F."/>
            <person name="Bothwell J.H."/>
            <person name="Bouget F.Y."/>
            <person name="Brillet L."/>
            <person name="Cabello-Hurtado F."/>
            <person name="Capella-Gutierrez S."/>
            <person name="Charrier B."/>
            <person name="Cladiere L."/>
            <person name="Cock J.M."/>
            <person name="Coelho S.M."/>
            <person name="Colleoni C."/>
            <person name="Czjzek M."/>
            <person name="Da Silva C."/>
            <person name="Delage L."/>
            <person name="Denoeud F."/>
            <person name="Deschamps P."/>
            <person name="Dittami S.M."/>
            <person name="Gabaldon T."/>
            <person name="Gachon C.M."/>
            <person name="Groisillier A."/>
            <person name="Herve C."/>
            <person name="Jabbari K."/>
            <person name="Katinka M."/>
            <person name="Kloareg B."/>
            <person name="Kowalczyk N."/>
            <person name="Labadie K."/>
            <person name="Leblanc C."/>
            <person name="Lopez P.J."/>
            <person name="McLachlan D.H."/>
            <person name="Meslet-Cladiere L."/>
            <person name="Moustafa A."/>
            <person name="Nehr Z."/>
            <person name="Nyvall Collen P."/>
            <person name="Panaud O."/>
            <person name="Partensky F."/>
            <person name="Poulain J."/>
            <person name="Rensing S.A."/>
            <person name="Rousvoal S."/>
            <person name="Samson G."/>
            <person name="Symeonidi A."/>
            <person name="Weissenbach J."/>
            <person name="Zambounis A."/>
            <person name="Wincker P."/>
            <person name="Boyen C."/>
        </authorList>
    </citation>
    <scope>NUCLEOTIDE SEQUENCE [LARGE SCALE GENOMIC DNA]</scope>
    <source>
        <strain evidence="2">cv. Stackhouse</strain>
    </source>
</reference>
<dbReference type="KEGG" id="ccp:CHC_T00008251001"/>
<dbReference type="Gramene" id="CDF32579">
    <property type="protein sequence ID" value="CDF32579"/>
    <property type="gene ID" value="CHC_T00008251001"/>
</dbReference>
<evidence type="ECO:0000313" key="1">
    <source>
        <dbReference type="EMBL" id="CDF32579.1"/>
    </source>
</evidence>
<dbReference type="AlphaFoldDB" id="R7Q3J2"/>
<dbReference type="GeneID" id="17319960"/>
<evidence type="ECO:0000313" key="2">
    <source>
        <dbReference type="Proteomes" id="UP000012073"/>
    </source>
</evidence>
<keyword evidence="2" id="KW-1185">Reference proteome</keyword>
<gene>
    <name evidence="1" type="ORF">CHC_T00008251001</name>
</gene>
<dbReference type="EMBL" id="HG001519">
    <property type="protein sequence ID" value="CDF32579.1"/>
    <property type="molecule type" value="Genomic_DNA"/>
</dbReference>
<proteinExistence type="predicted"/>
<dbReference type="Proteomes" id="UP000012073">
    <property type="component" value="Unassembled WGS sequence"/>
</dbReference>
<sequence>MLSQGGPLGSGKCAARRRQGRWRRRWTAWYGLGGGEHGIGRAMGDDGTSDECAGGTTVRDDYAIEFAPATSTFLRNCKK</sequence>
<organism evidence="1 2">
    <name type="scientific">Chondrus crispus</name>
    <name type="common">Carrageen Irish moss</name>
    <name type="synonym">Polymorpha crispa</name>
    <dbReference type="NCBI Taxonomy" id="2769"/>
    <lineage>
        <taxon>Eukaryota</taxon>
        <taxon>Rhodophyta</taxon>
        <taxon>Florideophyceae</taxon>
        <taxon>Rhodymeniophycidae</taxon>
        <taxon>Gigartinales</taxon>
        <taxon>Gigartinaceae</taxon>
        <taxon>Chondrus</taxon>
    </lineage>
</organism>
<name>R7Q3J2_CHOCR</name>
<protein>
    <submittedName>
        <fullName evidence="1">Uncharacterized protein</fullName>
    </submittedName>
</protein>
<dbReference type="RefSeq" id="XP_005712244.1">
    <property type="nucleotide sequence ID" value="XM_005712187.1"/>
</dbReference>